<sequence>MKMNSKDIKRYLGGMVFGLRLHRFFFRDKAVIAVFHRVNNDIAQNPITCDVELFREFCAFFKRYFNVISLSELLDRMESGKSISGCLVVTFDDGYLDNFENAAPILKEFDIPACFFIATDFIGTQRVPDWDKKWGVESEWMSWEHVKSLSNDGFEIGAHTKNHIDLGVVEGDEARDEIQESRLALERQLGKDIDLFSFPFGRESQFSESNRSLVKELRFRCAPSAYGGIVRSNADPFRMRRHPISPWHESVWQFGFELLQEG</sequence>
<dbReference type="eggNOG" id="COG0726">
    <property type="taxonomic scope" value="Bacteria"/>
</dbReference>
<gene>
    <name evidence="4" type="ORF">J057_22975</name>
</gene>
<dbReference type="STRING" id="626887.J057_22975"/>
<dbReference type="GO" id="GO:0016810">
    <property type="term" value="F:hydrolase activity, acting on carbon-nitrogen (but not peptide) bonds"/>
    <property type="evidence" value="ECO:0007669"/>
    <property type="project" value="InterPro"/>
</dbReference>
<accession>N6WTF6</accession>
<dbReference type="HOGENOM" id="CLU_030024_2_2_6"/>
<proteinExistence type="predicted"/>
<evidence type="ECO:0000313" key="4">
    <source>
        <dbReference type="EMBL" id="ENO14307.1"/>
    </source>
</evidence>
<dbReference type="EMBL" id="APLQ01000014">
    <property type="protein sequence ID" value="ENO14307.1"/>
    <property type="molecule type" value="Genomic_DNA"/>
</dbReference>
<evidence type="ECO:0000313" key="5">
    <source>
        <dbReference type="Proteomes" id="UP000013165"/>
    </source>
</evidence>
<comment type="caution">
    <text evidence="4">The sequence shown here is derived from an EMBL/GenBank/DDBJ whole genome shotgun (WGS) entry which is preliminary data.</text>
</comment>
<reference evidence="4 5" key="1">
    <citation type="journal article" date="2013" name="Genome Announc.">
        <title>Genome Sequence of the Polycyclic Aromatic Hydrocarbon-Degrading Bacterium Strain Marinobacter nanhaiticus D15-8WT.</title>
        <authorList>
            <person name="Cui Z."/>
            <person name="Gao W."/>
            <person name="Li Q."/>
            <person name="Xu G."/>
            <person name="Zheng L."/>
        </authorList>
    </citation>
    <scope>NUCLEOTIDE SEQUENCE [LARGE SCALE GENOMIC DNA]</scope>
    <source>
        <strain evidence="4 5">D15-8W</strain>
    </source>
</reference>
<dbReference type="InterPro" id="IPR011330">
    <property type="entry name" value="Glyco_hydro/deAcase_b/a-brl"/>
</dbReference>
<dbReference type="PANTHER" id="PTHR34216">
    <property type="match status" value="1"/>
</dbReference>
<dbReference type="PROSITE" id="PS51677">
    <property type="entry name" value="NODB"/>
    <property type="match status" value="1"/>
</dbReference>
<organism evidence="4 5">
    <name type="scientific">Marinobacter nanhaiticus D15-8W</name>
    <dbReference type="NCBI Taxonomy" id="626887"/>
    <lineage>
        <taxon>Bacteria</taxon>
        <taxon>Pseudomonadati</taxon>
        <taxon>Pseudomonadota</taxon>
        <taxon>Gammaproteobacteria</taxon>
        <taxon>Pseudomonadales</taxon>
        <taxon>Marinobacteraceae</taxon>
        <taxon>Marinobacter</taxon>
    </lineage>
</organism>
<dbReference type="Proteomes" id="UP000013165">
    <property type="component" value="Unassembled WGS sequence"/>
</dbReference>
<dbReference type="InterPro" id="IPR002509">
    <property type="entry name" value="NODB_dom"/>
</dbReference>
<evidence type="ECO:0000259" key="3">
    <source>
        <dbReference type="PROSITE" id="PS51677"/>
    </source>
</evidence>
<protein>
    <submittedName>
        <fullName evidence="4">Polysaccharide deacetylase family protein</fullName>
    </submittedName>
</protein>
<dbReference type="CDD" id="cd10918">
    <property type="entry name" value="CE4_NodB_like_5s_6s"/>
    <property type="match status" value="1"/>
</dbReference>
<evidence type="ECO:0000256" key="1">
    <source>
        <dbReference type="ARBA" id="ARBA00004613"/>
    </source>
</evidence>
<dbReference type="AlphaFoldDB" id="N6WTF6"/>
<name>N6WTF6_9GAMM</name>
<dbReference type="SUPFAM" id="SSF88713">
    <property type="entry name" value="Glycoside hydrolase/deacetylase"/>
    <property type="match status" value="1"/>
</dbReference>
<evidence type="ECO:0000256" key="2">
    <source>
        <dbReference type="ARBA" id="ARBA00022729"/>
    </source>
</evidence>
<dbReference type="GO" id="GO:0005975">
    <property type="term" value="P:carbohydrate metabolic process"/>
    <property type="evidence" value="ECO:0007669"/>
    <property type="project" value="InterPro"/>
</dbReference>
<keyword evidence="5" id="KW-1185">Reference proteome</keyword>
<dbReference type="GO" id="GO:0005576">
    <property type="term" value="C:extracellular region"/>
    <property type="evidence" value="ECO:0007669"/>
    <property type="project" value="UniProtKB-SubCell"/>
</dbReference>
<comment type="subcellular location">
    <subcellularLocation>
        <location evidence="1">Secreted</location>
    </subcellularLocation>
</comment>
<dbReference type="PANTHER" id="PTHR34216:SF3">
    <property type="entry name" value="POLY-BETA-1,6-N-ACETYL-D-GLUCOSAMINE N-DEACETYLASE"/>
    <property type="match status" value="1"/>
</dbReference>
<dbReference type="Pfam" id="PF01522">
    <property type="entry name" value="Polysacc_deac_1"/>
    <property type="match status" value="1"/>
</dbReference>
<keyword evidence="2" id="KW-0732">Signal</keyword>
<feature type="domain" description="NodB homology" evidence="3">
    <location>
        <begin position="85"/>
        <end position="262"/>
    </location>
</feature>
<dbReference type="OrthoDB" id="9814639at2"/>
<dbReference type="Gene3D" id="3.20.20.370">
    <property type="entry name" value="Glycoside hydrolase/deacetylase"/>
    <property type="match status" value="1"/>
</dbReference>
<dbReference type="InterPro" id="IPR051398">
    <property type="entry name" value="Polysacch_Deacetylase"/>
</dbReference>